<sequence length="173" mass="19769">MAFTEQEAEANNSGFLNATFDIPEVDFMSPHVIPMLDNEEFLSFLSSLDIQPMSEKMVTTKKMKKKRTFSSRASLGICKHPKHTVYRQLPTKQLSTPRRGRPPKGTKAAELHLSKTPLTLEMTVRPLPKRLEPVVGQKDIRVCLTCLKRTDMDPAYTSHPFYVKPQAAKQRRR</sequence>
<evidence type="ECO:0000313" key="2">
    <source>
        <dbReference type="Proteomes" id="UP000605846"/>
    </source>
</evidence>
<comment type="caution">
    <text evidence="1">The sequence shown here is derived from an EMBL/GenBank/DDBJ whole genome shotgun (WGS) entry which is preliminary data.</text>
</comment>
<evidence type="ECO:0000313" key="1">
    <source>
        <dbReference type="EMBL" id="KAF7725819.1"/>
    </source>
</evidence>
<proteinExistence type="predicted"/>
<dbReference type="OrthoDB" id="2289168at2759"/>
<name>A0A8H7EQF3_9FUNG</name>
<protein>
    <submittedName>
        <fullName evidence="1">Uncharacterized protein</fullName>
    </submittedName>
</protein>
<gene>
    <name evidence="1" type="ORF">EC973_009242</name>
</gene>
<dbReference type="EMBL" id="JABAYA010000089">
    <property type="protein sequence ID" value="KAF7725819.1"/>
    <property type="molecule type" value="Genomic_DNA"/>
</dbReference>
<dbReference type="Proteomes" id="UP000605846">
    <property type="component" value="Unassembled WGS sequence"/>
</dbReference>
<accession>A0A8H7EQF3</accession>
<dbReference type="AlphaFoldDB" id="A0A8H7EQF3"/>
<organism evidence="1 2">
    <name type="scientific">Apophysomyces ossiformis</name>
    <dbReference type="NCBI Taxonomy" id="679940"/>
    <lineage>
        <taxon>Eukaryota</taxon>
        <taxon>Fungi</taxon>
        <taxon>Fungi incertae sedis</taxon>
        <taxon>Mucoromycota</taxon>
        <taxon>Mucoromycotina</taxon>
        <taxon>Mucoromycetes</taxon>
        <taxon>Mucorales</taxon>
        <taxon>Mucorineae</taxon>
        <taxon>Mucoraceae</taxon>
        <taxon>Apophysomyces</taxon>
    </lineage>
</organism>
<reference evidence="1" key="1">
    <citation type="submission" date="2020-01" db="EMBL/GenBank/DDBJ databases">
        <title>Genome Sequencing of Three Apophysomyces-Like Fungal Strains Confirms a Novel Fungal Genus in the Mucoromycota with divergent Burkholderia-like Endosymbiotic Bacteria.</title>
        <authorList>
            <person name="Stajich J.E."/>
            <person name="Macias A.M."/>
            <person name="Carter-House D."/>
            <person name="Lovett B."/>
            <person name="Kasson L.R."/>
            <person name="Berry K."/>
            <person name="Grigoriev I."/>
            <person name="Chang Y."/>
            <person name="Spatafora J."/>
            <person name="Kasson M.T."/>
        </authorList>
    </citation>
    <scope>NUCLEOTIDE SEQUENCE</scope>
    <source>
        <strain evidence="1">NRRL A-21654</strain>
    </source>
</reference>
<keyword evidence="2" id="KW-1185">Reference proteome</keyword>